<reference evidence="2 3" key="1">
    <citation type="submission" date="2019-07" db="EMBL/GenBank/DDBJ databases">
        <title>Whole genome shotgun sequence of Skermanella aerolata NBRC 106429.</title>
        <authorList>
            <person name="Hosoyama A."/>
            <person name="Uohara A."/>
            <person name="Ohji S."/>
            <person name="Ichikawa N."/>
        </authorList>
    </citation>
    <scope>NUCLEOTIDE SEQUENCE [LARGE SCALE GENOMIC DNA]</scope>
    <source>
        <strain evidence="2 3">NBRC 106429</strain>
    </source>
</reference>
<dbReference type="Pfam" id="PF20340">
    <property type="entry name" value="DUF6635"/>
    <property type="match status" value="2"/>
</dbReference>
<proteinExistence type="predicted"/>
<evidence type="ECO:0000256" key="1">
    <source>
        <dbReference type="SAM" id="Phobius"/>
    </source>
</evidence>
<keyword evidence="3" id="KW-1185">Reference proteome</keyword>
<organism evidence="2 3">
    <name type="scientific">Skermanella aerolata</name>
    <dbReference type="NCBI Taxonomy" id="393310"/>
    <lineage>
        <taxon>Bacteria</taxon>
        <taxon>Pseudomonadati</taxon>
        <taxon>Pseudomonadota</taxon>
        <taxon>Alphaproteobacteria</taxon>
        <taxon>Rhodospirillales</taxon>
        <taxon>Azospirillaceae</taxon>
        <taxon>Skermanella</taxon>
    </lineage>
</organism>
<name>A0A512DLH0_9PROT</name>
<protein>
    <submittedName>
        <fullName evidence="2">Uncharacterized protein</fullName>
    </submittedName>
</protein>
<comment type="caution">
    <text evidence="2">The sequence shown here is derived from an EMBL/GenBank/DDBJ whole genome shotgun (WGS) entry which is preliminary data.</text>
</comment>
<gene>
    <name evidence="2" type="ORF">SAE02_14610</name>
</gene>
<evidence type="ECO:0000313" key="2">
    <source>
        <dbReference type="EMBL" id="GEO37313.1"/>
    </source>
</evidence>
<keyword evidence="1" id="KW-1133">Transmembrane helix</keyword>
<feature type="transmembrane region" description="Helical" evidence="1">
    <location>
        <begin position="233"/>
        <end position="256"/>
    </location>
</feature>
<accession>A0A512DLH0</accession>
<evidence type="ECO:0000313" key="3">
    <source>
        <dbReference type="Proteomes" id="UP000321523"/>
    </source>
</evidence>
<keyword evidence="1" id="KW-0472">Membrane</keyword>
<sequence>MNAVYEAALTRYFTDRHAMIDAFVSRHFSLQGTLRIHRRALGLDILRAPVNLLLSVPTAALKLSAILAGKAGAPGAAHWLDTRNLFLETAVSRHITDLIEMELLGIDKDGPENPDRRDPLSEAMLVTPEIQALLARAKAQGNEHGAHEFETRLRQALTAYGGARTAAGEITTAAVSLSVGAIIFHQMTPGMLTLGPSIAAVIAQQAAIEAFPLGEGPGFLWYSLFPASASPGLVLGITVGLALLGATLAAFAGIVADPMQRRLGLHQRRLHHLLDVTQANLRGGTASSLRVRDHYVARLLDALDYAGLALRMTRAG</sequence>
<dbReference type="Proteomes" id="UP000321523">
    <property type="component" value="Unassembled WGS sequence"/>
</dbReference>
<dbReference type="EMBL" id="BJYZ01000006">
    <property type="protein sequence ID" value="GEO37313.1"/>
    <property type="molecule type" value="Genomic_DNA"/>
</dbReference>
<dbReference type="InterPro" id="IPR046575">
    <property type="entry name" value="DUF6635"/>
</dbReference>
<dbReference type="AlphaFoldDB" id="A0A512DLH0"/>
<keyword evidence="1" id="KW-0812">Transmembrane</keyword>